<feature type="binding site" evidence="6">
    <location>
        <begin position="138"/>
        <end position="141"/>
    </location>
    <ligand>
        <name>FMN</name>
        <dbReference type="ChEBI" id="CHEBI:58210"/>
    </ligand>
</feature>
<dbReference type="InterPro" id="IPR003680">
    <property type="entry name" value="Flavodoxin_fold"/>
</dbReference>
<keyword evidence="1 6" id="KW-0285">Flavoprotein</keyword>
<evidence type="ECO:0000256" key="6">
    <source>
        <dbReference type="HAMAP-Rule" id="MF_01216"/>
    </source>
</evidence>
<dbReference type="GO" id="GO:0010181">
    <property type="term" value="F:FMN binding"/>
    <property type="evidence" value="ECO:0007669"/>
    <property type="project" value="UniProtKB-UniRule"/>
</dbReference>
<dbReference type="RefSeq" id="WP_091620141.1">
    <property type="nucleotide sequence ID" value="NZ_FOEF01000011.1"/>
</dbReference>
<gene>
    <name evidence="6" type="primary">azoR</name>
    <name evidence="8" type="ORF">SAMN04489732_111113</name>
</gene>
<dbReference type="STRING" id="394193.SAMN04489732_111113"/>
<comment type="cofactor">
    <cofactor evidence="6">
        <name>FMN</name>
        <dbReference type="ChEBI" id="CHEBI:58210"/>
    </cofactor>
    <text evidence="6">Binds 1 FMN per subunit.</text>
</comment>
<evidence type="ECO:0000256" key="3">
    <source>
        <dbReference type="ARBA" id="ARBA00023002"/>
    </source>
</evidence>
<reference evidence="8 9" key="1">
    <citation type="submission" date="2016-10" db="EMBL/GenBank/DDBJ databases">
        <authorList>
            <person name="de Groot N.N."/>
        </authorList>
    </citation>
    <scope>NUCLEOTIDE SEQUENCE [LARGE SCALE GENOMIC DNA]</scope>
    <source>
        <strain evidence="8 9">DSM 44993</strain>
    </source>
</reference>
<dbReference type="InterPro" id="IPR023048">
    <property type="entry name" value="NADH:quinone_OxRdtase_FMN_depd"/>
</dbReference>
<evidence type="ECO:0000259" key="7">
    <source>
        <dbReference type="Pfam" id="PF02525"/>
    </source>
</evidence>
<keyword evidence="3 6" id="KW-0560">Oxidoreductase</keyword>
<dbReference type="InterPro" id="IPR050104">
    <property type="entry name" value="FMN-dep_NADH:Q_OxRdtase_AzoR1"/>
</dbReference>
<evidence type="ECO:0000256" key="4">
    <source>
        <dbReference type="ARBA" id="ARBA00023027"/>
    </source>
</evidence>
<feature type="binding site" evidence="6">
    <location>
        <begin position="16"/>
        <end position="18"/>
    </location>
    <ligand>
        <name>FMN</name>
        <dbReference type="ChEBI" id="CHEBI:58210"/>
    </ligand>
</feature>
<comment type="function">
    <text evidence="6">Quinone reductase that provides resistance to thiol-specific stress caused by electrophilic quinones.</text>
</comment>
<evidence type="ECO:0000313" key="9">
    <source>
        <dbReference type="Proteomes" id="UP000198582"/>
    </source>
</evidence>
<comment type="caution">
    <text evidence="6">Lacks conserved residue(s) required for the propagation of feature annotation.</text>
</comment>
<dbReference type="EMBL" id="FOEF01000011">
    <property type="protein sequence ID" value="SEP47374.1"/>
    <property type="molecule type" value="Genomic_DNA"/>
</dbReference>
<keyword evidence="2 6" id="KW-0288">FMN</keyword>
<dbReference type="Proteomes" id="UP000198582">
    <property type="component" value="Unassembled WGS sequence"/>
</dbReference>
<comment type="function">
    <text evidence="6">Also exhibits azoreductase activity. Catalyzes the reductive cleavage of the azo bond in aromatic azo compounds to the corresponding amines.</text>
</comment>
<dbReference type="Gene3D" id="3.40.50.360">
    <property type="match status" value="1"/>
</dbReference>
<evidence type="ECO:0000256" key="1">
    <source>
        <dbReference type="ARBA" id="ARBA00022630"/>
    </source>
</evidence>
<dbReference type="PANTHER" id="PTHR43741">
    <property type="entry name" value="FMN-DEPENDENT NADH-AZOREDUCTASE 1"/>
    <property type="match status" value="1"/>
</dbReference>
<evidence type="ECO:0000256" key="2">
    <source>
        <dbReference type="ARBA" id="ARBA00022643"/>
    </source>
</evidence>
<dbReference type="AlphaFoldDB" id="A0A1H8Y540"/>
<sequence>MAHLLHIDSSINGDRSVSRKLTARAAAAWRAAHPEGTVTYRDLGQHPLPHLDAENGLARMIPAGQRTPAQEASWQLTEELVGELREATTVLLGLPLYNFGPPSVIKSWVDHLIAPGLSFDPATRAGLLEGRELLVLASRGGGYGEGTPRAGWDHATAWLPHALTLTGLEPRFIAAELTLAESNPEMADLRGLAAESLAAAEREIDALWVPANA</sequence>
<dbReference type="GO" id="GO:0016652">
    <property type="term" value="F:oxidoreductase activity, acting on NAD(P)H as acceptor"/>
    <property type="evidence" value="ECO:0007669"/>
    <property type="project" value="UniProtKB-UniRule"/>
</dbReference>
<organism evidence="8 9">
    <name type="scientific">Amycolatopsis saalfeldensis</name>
    <dbReference type="NCBI Taxonomy" id="394193"/>
    <lineage>
        <taxon>Bacteria</taxon>
        <taxon>Bacillati</taxon>
        <taxon>Actinomycetota</taxon>
        <taxon>Actinomycetes</taxon>
        <taxon>Pseudonocardiales</taxon>
        <taxon>Pseudonocardiaceae</taxon>
        <taxon>Amycolatopsis</taxon>
    </lineage>
</organism>
<dbReference type="PANTHER" id="PTHR43741:SF2">
    <property type="entry name" value="FMN-DEPENDENT NADH:QUINONE OXIDOREDUCTASE"/>
    <property type="match status" value="1"/>
</dbReference>
<dbReference type="SUPFAM" id="SSF52218">
    <property type="entry name" value="Flavoproteins"/>
    <property type="match status" value="1"/>
</dbReference>
<dbReference type="GO" id="GO:0016655">
    <property type="term" value="F:oxidoreductase activity, acting on NAD(P)H, quinone or similar compound as acceptor"/>
    <property type="evidence" value="ECO:0007669"/>
    <property type="project" value="InterPro"/>
</dbReference>
<feature type="binding site" evidence="6">
    <location>
        <position position="10"/>
    </location>
    <ligand>
        <name>FMN</name>
        <dbReference type="ChEBI" id="CHEBI:58210"/>
    </ligand>
</feature>
<dbReference type="HAMAP" id="MF_01216">
    <property type="entry name" value="Azoreductase_type1"/>
    <property type="match status" value="1"/>
</dbReference>
<comment type="catalytic activity">
    <reaction evidence="6">
        <text>2 a quinone + NADH + H(+) = 2 a 1,4-benzosemiquinone + NAD(+)</text>
        <dbReference type="Rhea" id="RHEA:65952"/>
        <dbReference type="ChEBI" id="CHEBI:15378"/>
        <dbReference type="ChEBI" id="CHEBI:57540"/>
        <dbReference type="ChEBI" id="CHEBI:57945"/>
        <dbReference type="ChEBI" id="CHEBI:132124"/>
        <dbReference type="ChEBI" id="CHEBI:134225"/>
    </reaction>
</comment>
<comment type="similarity">
    <text evidence="6">Belongs to the azoreductase type 1 family.</text>
</comment>
<dbReference type="EC" id="1.6.5.-" evidence="6"/>
<evidence type="ECO:0000313" key="8">
    <source>
        <dbReference type="EMBL" id="SEP47374.1"/>
    </source>
</evidence>
<dbReference type="EC" id="1.7.1.17" evidence="6"/>
<accession>A0A1H8Y540</accession>
<protein>
    <recommendedName>
        <fullName evidence="6">FMN dependent NADH:quinone oxidoreductase</fullName>
        <ecNumber evidence="6">1.6.5.-</ecNumber>
    </recommendedName>
    <alternativeName>
        <fullName evidence="6">Azo-dye reductase</fullName>
    </alternativeName>
    <alternativeName>
        <fullName evidence="6">FMN-dependent NADH-azo compound oxidoreductase</fullName>
    </alternativeName>
    <alternativeName>
        <fullName evidence="6">FMN-dependent NADH-azoreductase</fullName>
        <ecNumber evidence="6">1.7.1.17</ecNumber>
    </alternativeName>
</protein>
<proteinExistence type="inferred from homology"/>
<dbReference type="Pfam" id="PF02525">
    <property type="entry name" value="Flavodoxin_2"/>
    <property type="match status" value="1"/>
</dbReference>
<comment type="catalytic activity">
    <reaction evidence="5">
        <text>N,N-dimethyl-1,4-phenylenediamine + anthranilate + 2 NAD(+) = 2-(4-dimethylaminophenyl)diazenylbenzoate + 2 NADH + 2 H(+)</text>
        <dbReference type="Rhea" id="RHEA:55872"/>
        <dbReference type="ChEBI" id="CHEBI:15378"/>
        <dbReference type="ChEBI" id="CHEBI:15783"/>
        <dbReference type="ChEBI" id="CHEBI:16567"/>
        <dbReference type="ChEBI" id="CHEBI:57540"/>
        <dbReference type="ChEBI" id="CHEBI:57945"/>
        <dbReference type="ChEBI" id="CHEBI:71579"/>
        <dbReference type="EC" id="1.7.1.17"/>
    </reaction>
    <physiologicalReaction direction="right-to-left" evidence="5">
        <dbReference type="Rhea" id="RHEA:55874"/>
    </physiologicalReaction>
</comment>
<keyword evidence="9" id="KW-1185">Reference proteome</keyword>
<dbReference type="OrthoDB" id="9805013at2"/>
<dbReference type="GO" id="GO:0009055">
    <property type="term" value="F:electron transfer activity"/>
    <property type="evidence" value="ECO:0007669"/>
    <property type="project" value="UniProtKB-UniRule"/>
</dbReference>
<evidence type="ECO:0000256" key="5">
    <source>
        <dbReference type="ARBA" id="ARBA00048542"/>
    </source>
</evidence>
<feature type="domain" description="Flavodoxin-like fold" evidence="7">
    <location>
        <begin position="3"/>
        <end position="176"/>
    </location>
</feature>
<comment type="subunit">
    <text evidence="6">Homodimer.</text>
</comment>
<dbReference type="InterPro" id="IPR029039">
    <property type="entry name" value="Flavoprotein-like_sf"/>
</dbReference>
<keyword evidence="4 6" id="KW-0520">NAD</keyword>
<name>A0A1H8Y540_9PSEU</name>